<dbReference type="GO" id="GO:0005743">
    <property type="term" value="C:mitochondrial inner membrane"/>
    <property type="evidence" value="ECO:0007669"/>
    <property type="project" value="TreeGrafter"/>
</dbReference>
<organism evidence="2 3">
    <name type="scientific">Fonsecaea erecta</name>
    <dbReference type="NCBI Taxonomy" id="1367422"/>
    <lineage>
        <taxon>Eukaryota</taxon>
        <taxon>Fungi</taxon>
        <taxon>Dikarya</taxon>
        <taxon>Ascomycota</taxon>
        <taxon>Pezizomycotina</taxon>
        <taxon>Eurotiomycetes</taxon>
        <taxon>Chaetothyriomycetidae</taxon>
        <taxon>Chaetothyriales</taxon>
        <taxon>Herpotrichiellaceae</taxon>
        <taxon>Fonsecaea</taxon>
    </lineage>
</organism>
<evidence type="ECO:0000256" key="1">
    <source>
        <dbReference type="SAM" id="MobiDB-lite"/>
    </source>
</evidence>
<dbReference type="OrthoDB" id="20681at2759"/>
<protein>
    <recommendedName>
        <fullName evidence="4">NADH dehydrogenase [ubiquinone] 1 alpha subcomplex assembly factor 3</fullName>
    </recommendedName>
</protein>
<feature type="compositionally biased region" description="Low complexity" evidence="1">
    <location>
        <begin position="68"/>
        <end position="100"/>
    </location>
</feature>
<evidence type="ECO:0000313" key="3">
    <source>
        <dbReference type="Proteomes" id="UP000078343"/>
    </source>
</evidence>
<dbReference type="SUPFAM" id="SSF64076">
    <property type="entry name" value="MTH938-like"/>
    <property type="match status" value="1"/>
</dbReference>
<dbReference type="Pfam" id="PF04430">
    <property type="entry name" value="DUF498"/>
    <property type="match status" value="1"/>
</dbReference>
<dbReference type="PANTHER" id="PTHR21192">
    <property type="entry name" value="NUCLEAR PROTEIN E3-3"/>
    <property type="match status" value="1"/>
</dbReference>
<evidence type="ECO:0008006" key="4">
    <source>
        <dbReference type="Google" id="ProtNLM"/>
    </source>
</evidence>
<dbReference type="AlphaFoldDB" id="A0A178Z9T0"/>
<dbReference type="InterPro" id="IPR036748">
    <property type="entry name" value="MTH938-like_sf"/>
</dbReference>
<dbReference type="RefSeq" id="XP_018689593.1">
    <property type="nucleotide sequence ID" value="XM_018840912.1"/>
</dbReference>
<dbReference type="STRING" id="1367422.A0A178Z9T0"/>
<sequence length="303" mass="32133">MRAPSTDLLRALRRATTASPGLPLLRPTNPSSRRAQQHPLAIGFTRGQTCSSVPQSSSSTRHAARALSTSRQAPSSSSSASSTSNPSTSSSTSRARPQRQINPRAPRNHDRGPVSKEPTQTDFAKMDILASAGVEEPATSIDACTGDGFHLNNGVHTSGGKGIMLVAGEAFVWQPWLYTNSSTTDTPTSKTSPSPSTAGRGGAGDHSQGFTAFLDARGLLNFPPSTLGLLALLYPKPDLLLLGTGRRLWMLSRDTRRYLSEELGIKVDVMDTPNAAAAYNLLVMERGVEEVGAILVPEGWAGR</sequence>
<dbReference type="PANTHER" id="PTHR21192:SF2">
    <property type="entry name" value="NADH DEHYDROGENASE [UBIQUINONE] 1 ALPHA SUBCOMPLEX ASSEMBLY FACTOR 3"/>
    <property type="match status" value="1"/>
</dbReference>
<gene>
    <name evidence="2" type="ORF">AYL99_09405</name>
</gene>
<dbReference type="GeneID" id="30013573"/>
<reference evidence="2 3" key="1">
    <citation type="submission" date="2016-04" db="EMBL/GenBank/DDBJ databases">
        <title>Draft genome of Fonsecaea erecta CBS 125763.</title>
        <authorList>
            <person name="Weiss V.A."/>
            <person name="Vicente V.A."/>
            <person name="Raittz R.T."/>
            <person name="Moreno L.F."/>
            <person name="De Souza E.M."/>
            <person name="Pedrosa F.O."/>
            <person name="Steffens M.B."/>
            <person name="Faoro H."/>
            <person name="Tadra-Sfeir M.Z."/>
            <person name="Najafzadeh M.J."/>
            <person name="Felipe M.S."/>
            <person name="Teixeira M."/>
            <person name="Sun J."/>
            <person name="Xi L."/>
            <person name="Gomes R."/>
            <person name="De Azevedo C.M."/>
            <person name="Salgado C.G."/>
            <person name="Da Silva M.B."/>
            <person name="Nascimento M.F."/>
            <person name="Queiroz-Telles F."/>
            <person name="Attili D.S."/>
            <person name="Gorbushina A."/>
        </authorList>
    </citation>
    <scope>NUCLEOTIDE SEQUENCE [LARGE SCALE GENOMIC DNA]</scope>
    <source>
        <strain evidence="2 3">CBS 125763</strain>
    </source>
</reference>
<accession>A0A178Z9T0</accession>
<evidence type="ECO:0000313" key="2">
    <source>
        <dbReference type="EMBL" id="OAP56226.1"/>
    </source>
</evidence>
<comment type="caution">
    <text evidence="2">The sequence shown here is derived from an EMBL/GenBank/DDBJ whole genome shotgun (WGS) entry which is preliminary data.</text>
</comment>
<dbReference type="InterPro" id="IPR007523">
    <property type="entry name" value="NDUFAF3/AAMDC"/>
</dbReference>
<dbReference type="Proteomes" id="UP000078343">
    <property type="component" value="Unassembled WGS sequence"/>
</dbReference>
<feature type="region of interest" description="Disordered" evidence="1">
    <location>
        <begin position="182"/>
        <end position="205"/>
    </location>
</feature>
<name>A0A178Z9T0_9EURO</name>
<feature type="region of interest" description="Disordered" evidence="1">
    <location>
        <begin position="1"/>
        <end position="123"/>
    </location>
</feature>
<keyword evidence="3" id="KW-1185">Reference proteome</keyword>
<feature type="compositionally biased region" description="Low complexity" evidence="1">
    <location>
        <begin position="182"/>
        <end position="197"/>
    </location>
</feature>
<dbReference type="EMBL" id="LVYI01000009">
    <property type="protein sequence ID" value="OAP56226.1"/>
    <property type="molecule type" value="Genomic_DNA"/>
</dbReference>
<proteinExistence type="predicted"/>
<dbReference type="Gene3D" id="3.40.1230.10">
    <property type="entry name" value="MTH938-like"/>
    <property type="match status" value="1"/>
</dbReference>
<dbReference type="GO" id="GO:0032981">
    <property type="term" value="P:mitochondrial respiratory chain complex I assembly"/>
    <property type="evidence" value="ECO:0007669"/>
    <property type="project" value="TreeGrafter"/>
</dbReference>